<dbReference type="EMBL" id="QEAN01000158">
    <property type="protein sequence ID" value="TPX45203.1"/>
    <property type="molecule type" value="Genomic_DNA"/>
</dbReference>
<dbReference type="PANTHER" id="PTHR45884">
    <property type="entry name" value="N-ACETYLTRANSFERASE ECO"/>
    <property type="match status" value="1"/>
</dbReference>
<reference evidence="15 16" key="1">
    <citation type="journal article" date="2019" name="Sci. Rep.">
        <title>Comparative genomics of chytrid fungi reveal insights into the obligate biotrophic and pathogenic lifestyle of Synchytrium endobioticum.</title>
        <authorList>
            <person name="van de Vossenberg B.T.L.H."/>
            <person name="Warris S."/>
            <person name="Nguyen H.D.T."/>
            <person name="van Gent-Pelzer M.P.E."/>
            <person name="Joly D.L."/>
            <person name="van de Geest H.C."/>
            <person name="Bonants P.J.M."/>
            <person name="Smith D.S."/>
            <person name="Levesque C.A."/>
            <person name="van der Lee T.A.J."/>
        </authorList>
    </citation>
    <scope>NUCLEOTIDE SEQUENCE [LARGE SCALE GENOMIC DNA]</scope>
    <source>
        <strain evidence="13 16">LEV6574</strain>
        <strain evidence="14 15">MB42</strain>
    </source>
</reference>
<dbReference type="OrthoDB" id="428854at2759"/>
<feature type="compositionally biased region" description="Polar residues" evidence="10">
    <location>
        <begin position="10"/>
        <end position="24"/>
    </location>
</feature>
<feature type="region of interest" description="Disordered" evidence="10">
    <location>
        <begin position="50"/>
        <end position="102"/>
    </location>
</feature>
<keyword evidence="15" id="KW-1185">Reference proteome</keyword>
<dbReference type="STRING" id="286115.A0A507CY62"/>
<comment type="similarity">
    <text evidence="2">Belongs to the acetyltransferase family. ECO subfamily.</text>
</comment>
<dbReference type="Proteomes" id="UP000317494">
    <property type="component" value="Unassembled WGS sequence"/>
</dbReference>
<evidence type="ECO:0000256" key="2">
    <source>
        <dbReference type="ARBA" id="ARBA00005816"/>
    </source>
</evidence>
<evidence type="ECO:0000256" key="9">
    <source>
        <dbReference type="ARBA" id="ARBA00023315"/>
    </source>
</evidence>
<gene>
    <name evidence="13" type="ORF">SeLEV6574_g04679</name>
    <name evidence="14" type="ORF">SeMB42_g04081</name>
</gene>
<evidence type="ECO:0000256" key="10">
    <source>
        <dbReference type="SAM" id="MobiDB-lite"/>
    </source>
</evidence>
<evidence type="ECO:0000256" key="5">
    <source>
        <dbReference type="ARBA" id="ARBA00022771"/>
    </source>
</evidence>
<name>A0A507CY62_9FUNG</name>
<evidence type="ECO:0000313" key="15">
    <source>
        <dbReference type="Proteomes" id="UP000317494"/>
    </source>
</evidence>
<feature type="compositionally biased region" description="Low complexity" evidence="10">
    <location>
        <begin position="88"/>
        <end position="102"/>
    </location>
</feature>
<dbReference type="CDD" id="cd04301">
    <property type="entry name" value="NAT_SF"/>
    <property type="match status" value="1"/>
</dbReference>
<dbReference type="GO" id="GO:0005634">
    <property type="term" value="C:nucleus"/>
    <property type="evidence" value="ECO:0007669"/>
    <property type="project" value="UniProtKB-SubCell"/>
</dbReference>
<comment type="subcellular location">
    <subcellularLocation>
        <location evidence="1">Nucleus</location>
    </subcellularLocation>
</comment>
<sequence>MDAYLKKSDLPTNTNPGGATTQKLSPAITYKGRRSTQSIPLLPTVPSLSLITGKPPPSPVHISIPTLERKRRDPDFHLNTQQSKRSKIVSLSSSKPSPSCASKQKYEQLQLNFGLQRNHGSVKICKQCLMEYTPGKDDDDVLHERYHRTVLDGMTFSSYKESQILEHDHGADMVLMSSTESSCQKLMEVVDVLNKDLGGVPLSSEFLATCKCIFYVSSKRRILGCVIAEPLKHAFRVIPSDDVQNSNDVSSSGSGGIQYKHNEAVEAVCGICRIWVLKSARAQGIATKLLDCVRKHFVFGTTLSPSEIAFSQPTVAGIRLAERYANRKDFLTYD</sequence>
<evidence type="ECO:0000256" key="8">
    <source>
        <dbReference type="ARBA" id="ARBA00023306"/>
    </source>
</evidence>
<feature type="domain" description="N-acetyltransferase ESCO acetyl-transferase" evidence="12">
    <location>
        <begin position="266"/>
        <end position="333"/>
    </location>
</feature>
<evidence type="ECO:0000259" key="12">
    <source>
        <dbReference type="Pfam" id="PF13880"/>
    </source>
</evidence>
<dbReference type="Pfam" id="PF13880">
    <property type="entry name" value="Acetyltransf_13"/>
    <property type="match status" value="1"/>
</dbReference>
<dbReference type="InterPro" id="IPR028005">
    <property type="entry name" value="AcTrfase_ESCO_Znf_dom"/>
</dbReference>
<evidence type="ECO:0000256" key="6">
    <source>
        <dbReference type="ARBA" id="ARBA00022833"/>
    </source>
</evidence>
<dbReference type="GO" id="GO:0061733">
    <property type="term" value="F:protein-lysine-acetyltransferase activity"/>
    <property type="evidence" value="ECO:0007669"/>
    <property type="project" value="TreeGrafter"/>
</dbReference>
<feature type="domain" description="N-acetyltransferase ESCO zinc-finger" evidence="11">
    <location>
        <begin position="108"/>
        <end position="148"/>
    </location>
</feature>
<evidence type="ECO:0000256" key="4">
    <source>
        <dbReference type="ARBA" id="ARBA00022723"/>
    </source>
</evidence>
<comment type="caution">
    <text evidence="13">The sequence shown here is derived from an EMBL/GenBank/DDBJ whole genome shotgun (WGS) entry which is preliminary data.</text>
</comment>
<evidence type="ECO:0000256" key="1">
    <source>
        <dbReference type="ARBA" id="ARBA00004123"/>
    </source>
</evidence>
<evidence type="ECO:0000313" key="14">
    <source>
        <dbReference type="EMBL" id="TPX45203.1"/>
    </source>
</evidence>
<evidence type="ECO:0008006" key="17">
    <source>
        <dbReference type="Google" id="ProtNLM"/>
    </source>
</evidence>
<dbReference type="Proteomes" id="UP000320475">
    <property type="component" value="Unassembled WGS sequence"/>
</dbReference>
<organism evidence="13 16">
    <name type="scientific">Synchytrium endobioticum</name>
    <dbReference type="NCBI Taxonomy" id="286115"/>
    <lineage>
        <taxon>Eukaryota</taxon>
        <taxon>Fungi</taxon>
        <taxon>Fungi incertae sedis</taxon>
        <taxon>Chytridiomycota</taxon>
        <taxon>Chytridiomycota incertae sedis</taxon>
        <taxon>Chytridiomycetes</taxon>
        <taxon>Synchytriales</taxon>
        <taxon>Synchytriaceae</taxon>
        <taxon>Synchytrium</taxon>
    </lineage>
</organism>
<dbReference type="VEuPathDB" id="FungiDB:SeMB42_g04081"/>
<keyword evidence="9" id="KW-0012">Acyltransferase</keyword>
<dbReference type="PANTHER" id="PTHR45884:SF2">
    <property type="entry name" value="N-ACETYLTRANSFERASE ECO"/>
    <property type="match status" value="1"/>
</dbReference>
<keyword evidence="5" id="KW-0863">Zinc-finger</keyword>
<dbReference type="EMBL" id="QEAM01000196">
    <property type="protein sequence ID" value="TPX44149.1"/>
    <property type="molecule type" value="Genomic_DNA"/>
</dbReference>
<protein>
    <recommendedName>
        <fullName evidence="17">N-acetyltransferase domain-containing protein</fullName>
    </recommendedName>
</protein>
<dbReference type="GO" id="GO:0008270">
    <property type="term" value="F:zinc ion binding"/>
    <property type="evidence" value="ECO:0007669"/>
    <property type="project" value="UniProtKB-KW"/>
</dbReference>
<evidence type="ECO:0000256" key="7">
    <source>
        <dbReference type="ARBA" id="ARBA00023242"/>
    </source>
</evidence>
<keyword evidence="3" id="KW-0808">Transferase</keyword>
<evidence type="ECO:0000313" key="13">
    <source>
        <dbReference type="EMBL" id="TPX44149.1"/>
    </source>
</evidence>
<evidence type="ECO:0000313" key="16">
    <source>
        <dbReference type="Proteomes" id="UP000320475"/>
    </source>
</evidence>
<keyword evidence="6" id="KW-0862">Zinc</keyword>
<evidence type="ECO:0000256" key="3">
    <source>
        <dbReference type="ARBA" id="ARBA00022679"/>
    </source>
</evidence>
<accession>A0A507CY62</accession>
<proteinExistence type="inferred from homology"/>
<keyword evidence="7" id="KW-0539">Nucleus</keyword>
<dbReference type="GO" id="GO:0007064">
    <property type="term" value="P:mitotic sister chromatid cohesion"/>
    <property type="evidence" value="ECO:0007669"/>
    <property type="project" value="TreeGrafter"/>
</dbReference>
<feature type="region of interest" description="Disordered" evidence="10">
    <location>
        <begin position="1"/>
        <end position="24"/>
    </location>
</feature>
<evidence type="ECO:0000259" key="11">
    <source>
        <dbReference type="Pfam" id="PF13878"/>
    </source>
</evidence>
<dbReference type="GO" id="GO:0000785">
    <property type="term" value="C:chromatin"/>
    <property type="evidence" value="ECO:0007669"/>
    <property type="project" value="TreeGrafter"/>
</dbReference>
<dbReference type="InterPro" id="IPR028009">
    <property type="entry name" value="ESCO_Acetyltransf_dom"/>
</dbReference>
<feature type="compositionally biased region" description="Basic and acidic residues" evidence="10">
    <location>
        <begin position="67"/>
        <end position="76"/>
    </location>
</feature>
<keyword evidence="4" id="KW-0479">Metal-binding</keyword>
<dbReference type="AlphaFoldDB" id="A0A507CY62"/>
<keyword evidence="8" id="KW-0131">Cell cycle</keyword>
<dbReference type="Pfam" id="PF13878">
    <property type="entry name" value="zf-C2H2_3"/>
    <property type="match status" value="1"/>
</dbReference>